<accession>A0A921GE35</accession>
<proteinExistence type="predicted"/>
<reference evidence="1" key="1">
    <citation type="journal article" date="2021" name="PeerJ">
        <title>Extensive microbial diversity within the chicken gut microbiome revealed by metagenomics and culture.</title>
        <authorList>
            <person name="Gilroy R."/>
            <person name="Ravi A."/>
            <person name="Getino M."/>
            <person name="Pursley I."/>
            <person name="Horton D.L."/>
            <person name="Alikhan N.F."/>
            <person name="Baker D."/>
            <person name="Gharbi K."/>
            <person name="Hall N."/>
            <person name="Watson M."/>
            <person name="Adriaenssens E.M."/>
            <person name="Foster-Nyarko E."/>
            <person name="Jarju S."/>
            <person name="Secka A."/>
            <person name="Antonio M."/>
            <person name="Oren A."/>
            <person name="Chaudhuri R.R."/>
            <person name="La Ragione R."/>
            <person name="Hildebrand F."/>
            <person name="Pallen M.J."/>
        </authorList>
    </citation>
    <scope>NUCLEOTIDE SEQUENCE</scope>
    <source>
        <strain evidence="1">CHK193-16274</strain>
    </source>
</reference>
<evidence type="ECO:0000313" key="1">
    <source>
        <dbReference type="EMBL" id="HJF40859.1"/>
    </source>
</evidence>
<reference evidence="1" key="2">
    <citation type="submission" date="2021-09" db="EMBL/GenBank/DDBJ databases">
        <authorList>
            <person name="Gilroy R."/>
        </authorList>
    </citation>
    <scope>NUCLEOTIDE SEQUENCE</scope>
    <source>
        <strain evidence="1">CHK193-16274</strain>
    </source>
</reference>
<name>A0A921GE35_9FIRM</name>
<organism evidence="1 2">
    <name type="scientific">Thomasclavelia spiroformis</name>
    <dbReference type="NCBI Taxonomy" id="29348"/>
    <lineage>
        <taxon>Bacteria</taxon>
        <taxon>Bacillati</taxon>
        <taxon>Bacillota</taxon>
        <taxon>Erysipelotrichia</taxon>
        <taxon>Erysipelotrichales</taxon>
        <taxon>Coprobacillaceae</taxon>
        <taxon>Thomasclavelia</taxon>
    </lineage>
</organism>
<gene>
    <name evidence="1" type="ORF">K8V91_08035</name>
</gene>
<comment type="caution">
    <text evidence="1">The sequence shown here is derived from an EMBL/GenBank/DDBJ whole genome shotgun (WGS) entry which is preliminary data.</text>
</comment>
<dbReference type="EMBL" id="DYWV01000271">
    <property type="protein sequence ID" value="HJF40859.1"/>
    <property type="molecule type" value="Genomic_DNA"/>
</dbReference>
<protein>
    <submittedName>
        <fullName evidence="1">Uncharacterized protein</fullName>
    </submittedName>
</protein>
<dbReference type="Proteomes" id="UP000749320">
    <property type="component" value="Unassembled WGS sequence"/>
</dbReference>
<evidence type="ECO:0000313" key="2">
    <source>
        <dbReference type="Proteomes" id="UP000749320"/>
    </source>
</evidence>
<sequence length="58" mass="7112">MSELNDKRELNPALLRKMEVRIYGYEHENHKTKRLTDSEMVQKIRKIIEEIVRQEDEQ</sequence>
<dbReference type="AlphaFoldDB" id="A0A921GE35"/>